<dbReference type="AlphaFoldDB" id="A0AAV9DJN5"/>
<evidence type="ECO:0008006" key="4">
    <source>
        <dbReference type="Google" id="ProtNLM"/>
    </source>
</evidence>
<dbReference type="Proteomes" id="UP001180020">
    <property type="component" value="Unassembled WGS sequence"/>
</dbReference>
<protein>
    <recommendedName>
        <fullName evidence="4">Reverse transcriptase domain-containing protein</fullName>
    </recommendedName>
</protein>
<reference evidence="2" key="1">
    <citation type="journal article" date="2023" name="Nat. Commun.">
        <title>Diploid and tetraploid genomes of Acorus and the evolution of monocots.</title>
        <authorList>
            <person name="Ma L."/>
            <person name="Liu K.W."/>
            <person name="Li Z."/>
            <person name="Hsiao Y.Y."/>
            <person name="Qi Y."/>
            <person name="Fu T."/>
            <person name="Tang G.D."/>
            <person name="Zhang D."/>
            <person name="Sun W.H."/>
            <person name="Liu D.K."/>
            <person name="Li Y."/>
            <person name="Chen G.Z."/>
            <person name="Liu X.D."/>
            <person name="Liao X.Y."/>
            <person name="Jiang Y.T."/>
            <person name="Yu X."/>
            <person name="Hao Y."/>
            <person name="Huang J."/>
            <person name="Zhao X.W."/>
            <person name="Ke S."/>
            <person name="Chen Y.Y."/>
            <person name="Wu W.L."/>
            <person name="Hsu J.L."/>
            <person name="Lin Y.F."/>
            <person name="Huang M.D."/>
            <person name="Li C.Y."/>
            <person name="Huang L."/>
            <person name="Wang Z.W."/>
            <person name="Zhao X."/>
            <person name="Zhong W.Y."/>
            <person name="Peng D.H."/>
            <person name="Ahmad S."/>
            <person name="Lan S."/>
            <person name="Zhang J.S."/>
            <person name="Tsai W.C."/>
            <person name="Van de Peer Y."/>
            <person name="Liu Z.J."/>
        </authorList>
    </citation>
    <scope>NUCLEOTIDE SEQUENCE</scope>
    <source>
        <strain evidence="2">CP</strain>
    </source>
</reference>
<gene>
    <name evidence="2" type="ORF">QJS10_CPB12g00830</name>
</gene>
<feature type="region of interest" description="Disordered" evidence="1">
    <location>
        <begin position="1"/>
        <end position="25"/>
    </location>
</feature>
<evidence type="ECO:0000313" key="2">
    <source>
        <dbReference type="EMBL" id="KAK1301303.1"/>
    </source>
</evidence>
<reference evidence="2" key="2">
    <citation type="submission" date="2023-06" db="EMBL/GenBank/DDBJ databases">
        <authorList>
            <person name="Ma L."/>
            <person name="Liu K.-W."/>
            <person name="Li Z."/>
            <person name="Hsiao Y.-Y."/>
            <person name="Qi Y."/>
            <person name="Fu T."/>
            <person name="Tang G."/>
            <person name="Zhang D."/>
            <person name="Sun W.-H."/>
            <person name="Liu D.-K."/>
            <person name="Li Y."/>
            <person name="Chen G.-Z."/>
            <person name="Liu X.-D."/>
            <person name="Liao X.-Y."/>
            <person name="Jiang Y.-T."/>
            <person name="Yu X."/>
            <person name="Hao Y."/>
            <person name="Huang J."/>
            <person name="Zhao X.-W."/>
            <person name="Ke S."/>
            <person name="Chen Y.-Y."/>
            <person name="Wu W.-L."/>
            <person name="Hsu J.-L."/>
            <person name="Lin Y.-F."/>
            <person name="Huang M.-D."/>
            <person name="Li C.-Y."/>
            <person name="Huang L."/>
            <person name="Wang Z.-W."/>
            <person name="Zhao X."/>
            <person name="Zhong W.-Y."/>
            <person name="Peng D.-H."/>
            <person name="Ahmad S."/>
            <person name="Lan S."/>
            <person name="Zhang J.-S."/>
            <person name="Tsai W.-C."/>
            <person name="Van De Peer Y."/>
            <person name="Liu Z.-J."/>
        </authorList>
    </citation>
    <scope>NUCLEOTIDE SEQUENCE</scope>
    <source>
        <strain evidence="2">CP</strain>
        <tissue evidence="2">Leaves</tissue>
    </source>
</reference>
<organism evidence="2 3">
    <name type="scientific">Acorus calamus</name>
    <name type="common">Sweet flag</name>
    <dbReference type="NCBI Taxonomy" id="4465"/>
    <lineage>
        <taxon>Eukaryota</taxon>
        <taxon>Viridiplantae</taxon>
        <taxon>Streptophyta</taxon>
        <taxon>Embryophyta</taxon>
        <taxon>Tracheophyta</taxon>
        <taxon>Spermatophyta</taxon>
        <taxon>Magnoliopsida</taxon>
        <taxon>Liliopsida</taxon>
        <taxon>Acoraceae</taxon>
        <taxon>Acorus</taxon>
    </lineage>
</organism>
<comment type="caution">
    <text evidence="2">The sequence shown here is derived from an EMBL/GenBank/DDBJ whole genome shotgun (WGS) entry which is preliminary data.</text>
</comment>
<proteinExistence type="predicted"/>
<dbReference type="EMBL" id="JAUJYO010000012">
    <property type="protein sequence ID" value="KAK1301303.1"/>
    <property type="molecule type" value="Genomic_DNA"/>
</dbReference>
<evidence type="ECO:0000256" key="1">
    <source>
        <dbReference type="SAM" id="MobiDB-lite"/>
    </source>
</evidence>
<keyword evidence="3" id="KW-1185">Reference proteome</keyword>
<accession>A0AAV9DJN5</accession>
<evidence type="ECO:0000313" key="3">
    <source>
        <dbReference type="Proteomes" id="UP001180020"/>
    </source>
</evidence>
<name>A0AAV9DJN5_ACOCL</name>
<sequence>MRVGNLPQKLKEAHDSLSTPLTREQDAQENVVLDAQIRMTTKKLYALERQWEIFWSQRAQDQWMHHGSKGNRALMAAKIDLASAYDSVEWDSLMRILNLMRFPARWISWVRHA</sequence>